<dbReference type="GO" id="GO:0051028">
    <property type="term" value="P:mRNA transport"/>
    <property type="evidence" value="ECO:0007669"/>
    <property type="project" value="UniProtKB-KW"/>
</dbReference>
<keyword evidence="3" id="KW-0813">Transport</keyword>
<dbReference type="AlphaFoldDB" id="A0A819XIH8"/>
<evidence type="ECO:0000256" key="4">
    <source>
        <dbReference type="ARBA" id="ARBA00023242"/>
    </source>
</evidence>
<keyword evidence="4" id="KW-0539">Nucleus</keyword>
<dbReference type="PANTHER" id="PTHR12638">
    <property type="entry name" value="PROTEIN MAGO NASHI HOMOLOG"/>
    <property type="match status" value="1"/>
</dbReference>
<evidence type="ECO:0000313" key="7">
    <source>
        <dbReference type="Proteomes" id="UP000663866"/>
    </source>
</evidence>
<evidence type="ECO:0000256" key="2">
    <source>
        <dbReference type="ARBA" id="ARBA00009270"/>
    </source>
</evidence>
<dbReference type="Proteomes" id="UP000663866">
    <property type="component" value="Unassembled WGS sequence"/>
</dbReference>
<dbReference type="EMBL" id="CAJOBG010005166">
    <property type="protein sequence ID" value="CAF4142082.1"/>
    <property type="molecule type" value="Genomic_DNA"/>
</dbReference>
<evidence type="ECO:0000256" key="1">
    <source>
        <dbReference type="ARBA" id="ARBA00004123"/>
    </source>
</evidence>
<dbReference type="UniPathway" id="UPA00988"/>
<evidence type="ECO:0000259" key="5">
    <source>
        <dbReference type="Pfam" id="PF23797"/>
    </source>
</evidence>
<dbReference type="GO" id="GO:0035145">
    <property type="term" value="C:exon-exon junction complex"/>
    <property type="evidence" value="ECO:0007669"/>
    <property type="project" value="InterPro"/>
</dbReference>
<dbReference type="Pfam" id="PF02792">
    <property type="entry name" value="Mago_nashi"/>
    <property type="match status" value="2"/>
</dbReference>
<comment type="subcellular location">
    <subcellularLocation>
        <location evidence="1">Nucleus</location>
    </subcellularLocation>
</comment>
<keyword evidence="7" id="KW-1185">Reference proteome</keyword>
<organism evidence="6 7">
    <name type="scientific">Rotaria magnacalcarata</name>
    <dbReference type="NCBI Taxonomy" id="392030"/>
    <lineage>
        <taxon>Eukaryota</taxon>
        <taxon>Metazoa</taxon>
        <taxon>Spiralia</taxon>
        <taxon>Gnathifera</taxon>
        <taxon>Rotifera</taxon>
        <taxon>Eurotatoria</taxon>
        <taxon>Bdelloidea</taxon>
        <taxon>Philodinida</taxon>
        <taxon>Philodinidae</taxon>
        <taxon>Rotaria</taxon>
    </lineage>
</organism>
<dbReference type="InterPro" id="IPR056165">
    <property type="entry name" value="Beta-prop_ELP1_2nd"/>
</dbReference>
<accession>A0A819XIH8</accession>
<name>A0A819XIH8_9BILA</name>
<dbReference type="GO" id="GO:0008380">
    <property type="term" value="P:RNA splicing"/>
    <property type="evidence" value="ECO:0007669"/>
    <property type="project" value="InterPro"/>
</dbReference>
<evidence type="ECO:0000256" key="3">
    <source>
        <dbReference type="ARBA" id="ARBA00022816"/>
    </source>
</evidence>
<comment type="caution">
    <text evidence="6">The sequence shown here is derived from an EMBL/GenBank/DDBJ whole genome shotgun (WGS) entry which is preliminary data.</text>
</comment>
<proteinExistence type="inferred from homology"/>
<comment type="similarity">
    <text evidence="2">Belongs to the mago nashi family.</text>
</comment>
<dbReference type="SUPFAM" id="SSF89817">
    <property type="entry name" value="Mago nashi protein"/>
    <property type="match status" value="1"/>
</dbReference>
<dbReference type="PANTHER" id="PTHR12638:SF0">
    <property type="entry name" value="MAGO HOMOLOG, EXON JUNCTION COMPLEX SUBUNIT-RELATED"/>
    <property type="match status" value="1"/>
</dbReference>
<dbReference type="InterPro" id="IPR036605">
    <property type="entry name" value="Mago_nashi_sf"/>
</dbReference>
<reference evidence="6" key="1">
    <citation type="submission" date="2021-02" db="EMBL/GenBank/DDBJ databases">
        <authorList>
            <person name="Nowell W R."/>
        </authorList>
    </citation>
    <scope>NUCLEOTIDE SEQUENCE</scope>
</reference>
<dbReference type="InterPro" id="IPR004023">
    <property type="entry name" value="Mago_nashi"/>
</dbReference>
<feature type="domain" description="ELP1 N-terminal second beta-propeller" evidence="5">
    <location>
        <begin position="13"/>
        <end position="79"/>
    </location>
</feature>
<protein>
    <recommendedName>
        <fullName evidence="5">ELP1 N-terminal second beta-propeller domain-containing protein</fullName>
    </recommendedName>
</protein>
<dbReference type="Gene3D" id="3.30.1560.10">
    <property type="entry name" value="Mago nashi"/>
    <property type="match status" value="2"/>
</dbReference>
<gene>
    <name evidence="6" type="ORF">OVN521_LOCUS23126</name>
</gene>
<keyword evidence="3" id="KW-0509">mRNA transport</keyword>
<evidence type="ECO:0000313" key="6">
    <source>
        <dbReference type="EMBL" id="CAF4142082.1"/>
    </source>
</evidence>
<sequence>MEKSIDWIRMKLHAKIHFPLPYSQFPVVSNRRSVGLTENYRLYSNTSELAHNCKSYFIHDETILVYSTLQQQLAFRSLINEHLFSEIYYQNNRLYQLAVKQFLSNQQIKTTMNYMEGRDYNIDENDDRRTLATRTNIDCDDSGSIQTRLTKTAGSNGKLRYANNSNYKNDTLICKETYINRTVIEELERICADRQDLEIVLGDEHISFSTSKICSLIDINNSLDPDS</sequence>
<dbReference type="Pfam" id="PF23797">
    <property type="entry name" value="Beta-prop_ELP1_2nd"/>
    <property type="match status" value="1"/>
</dbReference>